<reference evidence="1 2" key="1">
    <citation type="journal article" date="2010" name="Proc. Natl. Acad. Sci. U.S.A.">
        <title>Insights into evolution of multicellular fungi from the assembled chromosomes of the mushroom Coprinopsis cinerea (Coprinus cinereus).</title>
        <authorList>
            <person name="Stajich J.E."/>
            <person name="Wilke S.K."/>
            <person name="Ahren D."/>
            <person name="Au C.H."/>
            <person name="Birren B.W."/>
            <person name="Borodovsky M."/>
            <person name="Burns C."/>
            <person name="Canback B."/>
            <person name="Casselton L.A."/>
            <person name="Cheng C.K."/>
            <person name="Deng J."/>
            <person name="Dietrich F.S."/>
            <person name="Fargo D.C."/>
            <person name="Farman M.L."/>
            <person name="Gathman A.C."/>
            <person name="Goldberg J."/>
            <person name="Guigo R."/>
            <person name="Hoegger P.J."/>
            <person name="Hooker J.B."/>
            <person name="Huggins A."/>
            <person name="James T.Y."/>
            <person name="Kamada T."/>
            <person name="Kilaru S."/>
            <person name="Kodira C."/>
            <person name="Kues U."/>
            <person name="Kupfer D."/>
            <person name="Kwan H.S."/>
            <person name="Lomsadze A."/>
            <person name="Li W."/>
            <person name="Lilly W.W."/>
            <person name="Ma L.J."/>
            <person name="Mackey A.J."/>
            <person name="Manning G."/>
            <person name="Martin F."/>
            <person name="Muraguchi H."/>
            <person name="Natvig D.O."/>
            <person name="Palmerini H."/>
            <person name="Ramesh M.A."/>
            <person name="Rehmeyer C.J."/>
            <person name="Roe B.A."/>
            <person name="Shenoy N."/>
            <person name="Stanke M."/>
            <person name="Ter-Hovhannisyan V."/>
            <person name="Tunlid A."/>
            <person name="Velagapudi R."/>
            <person name="Vision T.J."/>
            <person name="Zeng Q."/>
            <person name="Zolan M.E."/>
            <person name="Pukkila P.J."/>
        </authorList>
    </citation>
    <scope>NUCLEOTIDE SEQUENCE [LARGE SCALE GENOMIC DNA]</scope>
    <source>
        <strain evidence="2">Okayama-7 / 130 / ATCC MYA-4618 / FGSC 9003</strain>
    </source>
</reference>
<dbReference type="VEuPathDB" id="FungiDB:CC1G_09625"/>
<proteinExistence type="predicted"/>
<keyword evidence="2" id="KW-1185">Reference proteome</keyword>
<dbReference type="InParanoid" id="A8N4E1"/>
<dbReference type="AlphaFoldDB" id="A8N4E1"/>
<evidence type="ECO:0000313" key="2">
    <source>
        <dbReference type="Proteomes" id="UP000001861"/>
    </source>
</evidence>
<comment type="caution">
    <text evidence="1">The sequence shown here is derived from an EMBL/GenBank/DDBJ whole genome shotgun (WGS) entry which is preliminary data.</text>
</comment>
<dbReference type="KEGG" id="cci:CC1G_09625"/>
<dbReference type="GeneID" id="6006172"/>
<sequence length="177" mass="20212">MVNDLERIPTSILVEDESRKYASKLYSYANDCKLTNGKSKSGQGWLWMSQRRLHGSSCRKSSNVVQRPKSKIGVRRIGSTDEMGESNFSIEDRKRAMYHHTRPGHHTYLEARRKRISTKVRTNGAKTSQRLEEGAMIGDWLTPPAPSMISPVTISSLQVLEETVPVLWSRSQVRFDF</sequence>
<dbReference type="RefSeq" id="XP_001829736.2">
    <property type="nucleotide sequence ID" value="XM_001829684.2"/>
</dbReference>
<name>A8N4E1_COPC7</name>
<dbReference type="EMBL" id="AACS02000003">
    <property type="protein sequence ID" value="EAU92104.2"/>
    <property type="molecule type" value="Genomic_DNA"/>
</dbReference>
<dbReference type="HOGENOM" id="CLU_1517777_0_0_1"/>
<accession>A8N4E1</accession>
<dbReference type="Proteomes" id="UP000001861">
    <property type="component" value="Unassembled WGS sequence"/>
</dbReference>
<gene>
    <name evidence="1" type="ORF">CC1G_09625</name>
</gene>
<evidence type="ECO:0000313" key="1">
    <source>
        <dbReference type="EMBL" id="EAU92104.2"/>
    </source>
</evidence>
<protein>
    <submittedName>
        <fullName evidence="1">Uncharacterized protein</fullName>
    </submittedName>
</protein>
<organism evidence="1 2">
    <name type="scientific">Coprinopsis cinerea (strain Okayama-7 / 130 / ATCC MYA-4618 / FGSC 9003)</name>
    <name type="common">Inky cap fungus</name>
    <name type="synonym">Hormographiella aspergillata</name>
    <dbReference type="NCBI Taxonomy" id="240176"/>
    <lineage>
        <taxon>Eukaryota</taxon>
        <taxon>Fungi</taxon>
        <taxon>Dikarya</taxon>
        <taxon>Basidiomycota</taxon>
        <taxon>Agaricomycotina</taxon>
        <taxon>Agaricomycetes</taxon>
        <taxon>Agaricomycetidae</taxon>
        <taxon>Agaricales</taxon>
        <taxon>Agaricineae</taxon>
        <taxon>Psathyrellaceae</taxon>
        <taxon>Coprinopsis</taxon>
    </lineage>
</organism>